<protein>
    <submittedName>
        <fullName evidence="1">Uncharacterized protein</fullName>
    </submittedName>
</protein>
<accession>A0A814P909</accession>
<proteinExistence type="predicted"/>
<comment type="caution">
    <text evidence="1">The sequence shown here is derived from an EMBL/GenBank/DDBJ whole genome shotgun (WGS) entry which is preliminary data.</text>
</comment>
<evidence type="ECO:0000313" key="2">
    <source>
        <dbReference type="Proteomes" id="UP000663852"/>
    </source>
</evidence>
<organism evidence="1 2">
    <name type="scientific">Adineta ricciae</name>
    <name type="common">Rotifer</name>
    <dbReference type="NCBI Taxonomy" id="249248"/>
    <lineage>
        <taxon>Eukaryota</taxon>
        <taxon>Metazoa</taxon>
        <taxon>Spiralia</taxon>
        <taxon>Gnathifera</taxon>
        <taxon>Rotifera</taxon>
        <taxon>Eurotatoria</taxon>
        <taxon>Bdelloidea</taxon>
        <taxon>Adinetida</taxon>
        <taxon>Adinetidae</taxon>
        <taxon>Adineta</taxon>
    </lineage>
</organism>
<sequence>MNMFSFIPCLTPMTSYYYISNKIVKKGAPEEIDVEFAVLNLNYALRDGCLEAKETSNIDFSEKTFPEVFRCGDFESDVSFFKIKKNCSNQGYRFSEKHL</sequence>
<evidence type="ECO:0000313" key="1">
    <source>
        <dbReference type="EMBL" id="CAF1102439.1"/>
    </source>
</evidence>
<gene>
    <name evidence="1" type="ORF">EDS130_LOCUS20058</name>
</gene>
<dbReference type="AlphaFoldDB" id="A0A814P909"/>
<reference evidence="1" key="1">
    <citation type="submission" date="2021-02" db="EMBL/GenBank/DDBJ databases">
        <authorList>
            <person name="Nowell W R."/>
        </authorList>
    </citation>
    <scope>NUCLEOTIDE SEQUENCE</scope>
</reference>
<name>A0A814P909_ADIRI</name>
<dbReference type="Proteomes" id="UP000663852">
    <property type="component" value="Unassembled WGS sequence"/>
</dbReference>
<dbReference type="EMBL" id="CAJNOJ010000098">
    <property type="protein sequence ID" value="CAF1102439.1"/>
    <property type="molecule type" value="Genomic_DNA"/>
</dbReference>